<dbReference type="EMBL" id="CAJNON010000069">
    <property type="protein sequence ID" value="CAF0910654.1"/>
    <property type="molecule type" value="Genomic_DNA"/>
</dbReference>
<dbReference type="Proteomes" id="UP000663891">
    <property type="component" value="Unassembled WGS sequence"/>
</dbReference>
<name>A0A814ABE5_9BILA</name>
<proteinExistence type="predicted"/>
<dbReference type="AlphaFoldDB" id="A0A814ABE5"/>
<evidence type="ECO:0000313" key="2">
    <source>
        <dbReference type="Proteomes" id="UP000663891"/>
    </source>
</evidence>
<sequence length="931" mass="106993">MISQSNDTVLNCNVNLNHCDHPLSSQKISPSDLSSDALFTFGAEYPADLDYRVELSRRIASTFEDADQIIVFDDIAIQILGSDSSCFANLRGYDRSLLPTLWLSTGFRSGGRILVYAPPNPVELGLYLKMKGVIEKYLQREVHIEILYENSSGCLYELIRLFQDNPQRYTILCEEFAQRCPKEFYPEYHIYMLKRHFVTITKNTRRSFVFPYHMTEWHQLQLENYSDRLLLPDIPKNDKAEHHFLLKSNGFTALPQMIAVSVDGTLIEDYDGYIENVKQLDPAHTKNTSKNIKIFARAIIQAIDNLYSKHRVTSFVKLDSSGAGESTMISQSNDTVLNCNVNLNHCDHPLSSQKISPSDLSSDALFNFGAEYPADLDYRVELSRRIALTFEDADQIIVFDDIAIQILGSDSSCFANLRGYDRSLLPTLWLSTGFRSGGRILVYAPPNPVELGLYLKMKVVIEKYLQREVHIEILYENSSGCLYELIRLFQDNPQRYTILCEEFAQRCPKEFYPEYHIYMLKRHFETITKNTRRSFVFPYHMTEWHQLQLENYSDRLLLPDIPKNDKAEHHFLLKSNGFTALPQMIAVSVDGTLIEDYDGYIENVEQLDPAKTKNTSKNIEIFARAIIQAIDNLYSKHRVTSFVKLDSSGAGGWSSMAPNDHPIMYDFNKAQKERVSYLQKHIEQTLEGELTLPEMAVVEEFIEPQKRSGDIDADYTVCGFVLEGKFFPTSISLCGTIGGMYIEQWTSSFPVDIKDSSVYWKQMFQTYSDMVALEATKLGYKNGIYAGDLFVMKDNQHKQRDWNIRRGGRSSPESLTIFGIPNYETRVTLQMSDFGLDGTMDNIELFRIYTKICERLSQDYGMYILSSAYGYCGKDNDKGDILKFNILVHPKFLTYIDQHGQSHMLPKNKDRAKVFELVRDTVMKILQKTHA</sequence>
<dbReference type="OrthoDB" id="9971447at2759"/>
<accession>A0A814ABE5</accession>
<reference evidence="1" key="1">
    <citation type="submission" date="2021-02" db="EMBL/GenBank/DDBJ databases">
        <authorList>
            <person name="Nowell W R."/>
        </authorList>
    </citation>
    <scope>NUCLEOTIDE SEQUENCE</scope>
</reference>
<comment type="caution">
    <text evidence="1">The sequence shown here is derived from an EMBL/GenBank/DDBJ whole genome shotgun (WGS) entry which is preliminary data.</text>
</comment>
<organism evidence="1 2">
    <name type="scientific">Adineta steineri</name>
    <dbReference type="NCBI Taxonomy" id="433720"/>
    <lineage>
        <taxon>Eukaryota</taxon>
        <taxon>Metazoa</taxon>
        <taxon>Spiralia</taxon>
        <taxon>Gnathifera</taxon>
        <taxon>Rotifera</taxon>
        <taxon>Eurotatoria</taxon>
        <taxon>Bdelloidea</taxon>
        <taxon>Adinetida</taxon>
        <taxon>Adinetidae</taxon>
        <taxon>Adineta</taxon>
    </lineage>
</organism>
<evidence type="ECO:0000313" key="1">
    <source>
        <dbReference type="EMBL" id="CAF0910654.1"/>
    </source>
</evidence>
<gene>
    <name evidence="1" type="ORF">VCS650_LOCUS9822</name>
</gene>
<protein>
    <submittedName>
        <fullName evidence="1">Uncharacterized protein</fullName>
    </submittedName>
</protein>